<dbReference type="EMBL" id="CAKXAJ010026429">
    <property type="protein sequence ID" value="CAH2268275.1"/>
    <property type="molecule type" value="Genomic_DNA"/>
</dbReference>
<dbReference type="AlphaFoldDB" id="A0A8S4SQA8"/>
<proteinExistence type="predicted"/>
<sequence>MASYHSTDKDVQLGDLVLEWRPRTGKRSIGRSPNRRVADGSPQLVCPPSACPPQGRIQLWRQEDADFPGIAPIDAQKVHALIVNSPGNDLVQADYLTSYYPAIPYPGTGYHRYVILLFKQSALIDITRPELQNLPLNLTNFSIKDFACRYGLGDSIAGNFYLSQTIVCDQDEDISRACTLG</sequence>
<gene>
    <name evidence="1" type="primary">jg5474</name>
    <name evidence="1" type="ORF">PAEG_LOCUS26664</name>
</gene>
<organism evidence="1 2">
    <name type="scientific">Pararge aegeria aegeria</name>
    <dbReference type="NCBI Taxonomy" id="348720"/>
    <lineage>
        <taxon>Eukaryota</taxon>
        <taxon>Metazoa</taxon>
        <taxon>Ecdysozoa</taxon>
        <taxon>Arthropoda</taxon>
        <taxon>Hexapoda</taxon>
        <taxon>Insecta</taxon>
        <taxon>Pterygota</taxon>
        <taxon>Neoptera</taxon>
        <taxon>Endopterygota</taxon>
        <taxon>Lepidoptera</taxon>
        <taxon>Glossata</taxon>
        <taxon>Ditrysia</taxon>
        <taxon>Papilionoidea</taxon>
        <taxon>Nymphalidae</taxon>
        <taxon>Satyrinae</taxon>
        <taxon>Satyrini</taxon>
        <taxon>Parargina</taxon>
        <taxon>Pararge</taxon>
    </lineage>
</organism>
<evidence type="ECO:0000313" key="1">
    <source>
        <dbReference type="EMBL" id="CAH2268275.1"/>
    </source>
</evidence>
<evidence type="ECO:0000313" key="2">
    <source>
        <dbReference type="Proteomes" id="UP000838756"/>
    </source>
</evidence>
<reference evidence="1" key="1">
    <citation type="submission" date="2022-03" db="EMBL/GenBank/DDBJ databases">
        <authorList>
            <person name="Lindestad O."/>
        </authorList>
    </citation>
    <scope>NUCLEOTIDE SEQUENCE</scope>
</reference>
<keyword evidence="2" id="KW-1185">Reference proteome</keyword>
<dbReference type="PANTHER" id="PTHR11362">
    <property type="entry name" value="PHOSPHATIDYLETHANOLAMINE-BINDING PROTEIN"/>
    <property type="match status" value="1"/>
</dbReference>
<dbReference type="CDD" id="cd00866">
    <property type="entry name" value="PEBP_euk"/>
    <property type="match status" value="1"/>
</dbReference>
<dbReference type="Proteomes" id="UP000838756">
    <property type="component" value="Unassembled WGS sequence"/>
</dbReference>
<name>A0A8S4SQA8_9NEOP</name>
<dbReference type="InterPro" id="IPR036610">
    <property type="entry name" value="PEBP-like_sf"/>
</dbReference>
<protein>
    <submittedName>
        <fullName evidence="1">Jg5474 protein</fullName>
    </submittedName>
</protein>
<dbReference type="OrthoDB" id="6876297at2759"/>
<dbReference type="PANTHER" id="PTHR11362:SF82">
    <property type="entry name" value="PHOSPHATIDYLETHANOLAMINE-BINDING PROTEIN 4"/>
    <property type="match status" value="1"/>
</dbReference>
<dbReference type="SUPFAM" id="SSF49777">
    <property type="entry name" value="PEBP-like"/>
    <property type="match status" value="1"/>
</dbReference>
<dbReference type="InterPro" id="IPR035810">
    <property type="entry name" value="PEBP_euk"/>
</dbReference>
<dbReference type="Gene3D" id="3.90.280.10">
    <property type="entry name" value="PEBP-like"/>
    <property type="match status" value="1"/>
</dbReference>
<comment type="caution">
    <text evidence="1">The sequence shown here is derived from an EMBL/GenBank/DDBJ whole genome shotgun (WGS) entry which is preliminary data.</text>
</comment>
<accession>A0A8S4SQA8</accession>